<reference evidence="1 2" key="1">
    <citation type="submission" date="2018-06" db="EMBL/GenBank/DDBJ databases">
        <title>Genomic Encyclopedia of Type Strains, Phase IV (KMG-IV): sequencing the most valuable type-strain genomes for metagenomic binning, comparative biology and taxonomic classification.</title>
        <authorList>
            <person name="Goeker M."/>
        </authorList>
    </citation>
    <scope>NUCLEOTIDE SEQUENCE [LARGE SCALE GENOMIC DNA]</scope>
    <source>
        <strain evidence="1 2">DSM 44599</strain>
    </source>
</reference>
<name>A0A366DY20_9NOCA</name>
<evidence type="ECO:0000313" key="2">
    <source>
        <dbReference type="Proteomes" id="UP000252586"/>
    </source>
</evidence>
<accession>A0A366DY20</accession>
<evidence type="ECO:0000313" key="1">
    <source>
        <dbReference type="EMBL" id="RBO94088.1"/>
    </source>
</evidence>
<sequence length="48" mass="5135">MPNTTIVADRFLPMNRIAVKATPVTSMPVTVRMTGPSITDRLSSSSVS</sequence>
<organism evidence="1 2">
    <name type="scientific">Nocardia puris</name>
    <dbReference type="NCBI Taxonomy" id="208602"/>
    <lineage>
        <taxon>Bacteria</taxon>
        <taxon>Bacillati</taxon>
        <taxon>Actinomycetota</taxon>
        <taxon>Actinomycetes</taxon>
        <taxon>Mycobacteriales</taxon>
        <taxon>Nocardiaceae</taxon>
        <taxon>Nocardia</taxon>
    </lineage>
</organism>
<dbReference type="Proteomes" id="UP000252586">
    <property type="component" value="Unassembled WGS sequence"/>
</dbReference>
<dbReference type="AlphaFoldDB" id="A0A366DY20"/>
<dbReference type="EMBL" id="QNRE01000002">
    <property type="protein sequence ID" value="RBO94088.1"/>
    <property type="molecule type" value="Genomic_DNA"/>
</dbReference>
<keyword evidence="2" id="KW-1185">Reference proteome</keyword>
<proteinExistence type="predicted"/>
<gene>
    <name evidence="1" type="ORF">DFR74_102508</name>
</gene>
<comment type="caution">
    <text evidence="1">The sequence shown here is derived from an EMBL/GenBank/DDBJ whole genome shotgun (WGS) entry which is preliminary data.</text>
</comment>
<protein>
    <submittedName>
        <fullName evidence="1">Uncharacterized protein</fullName>
    </submittedName>
</protein>